<organism evidence="1 2">
    <name type="scientific">Lupinus angustifolius</name>
    <name type="common">Narrow-leaved blue lupine</name>
    <dbReference type="NCBI Taxonomy" id="3871"/>
    <lineage>
        <taxon>Eukaryota</taxon>
        <taxon>Viridiplantae</taxon>
        <taxon>Streptophyta</taxon>
        <taxon>Embryophyta</taxon>
        <taxon>Tracheophyta</taxon>
        <taxon>Spermatophyta</taxon>
        <taxon>Magnoliopsida</taxon>
        <taxon>eudicotyledons</taxon>
        <taxon>Gunneridae</taxon>
        <taxon>Pentapetalae</taxon>
        <taxon>rosids</taxon>
        <taxon>fabids</taxon>
        <taxon>Fabales</taxon>
        <taxon>Fabaceae</taxon>
        <taxon>Papilionoideae</taxon>
        <taxon>50 kb inversion clade</taxon>
        <taxon>genistoids sensu lato</taxon>
        <taxon>core genistoids</taxon>
        <taxon>Genisteae</taxon>
        <taxon>Lupinus</taxon>
    </lineage>
</organism>
<sequence>MKGSQITKTAGHSFIEEGGQLHKFIVDDRSHPESNEIFALLDGVYELIKLNISSFECHLDLDLSY</sequence>
<dbReference type="AlphaFoldDB" id="A0A1J7HQC7"/>
<dbReference type="Pfam" id="PF20430">
    <property type="entry name" value="Eplus_motif"/>
    <property type="match status" value="1"/>
</dbReference>
<evidence type="ECO:0000313" key="1">
    <source>
        <dbReference type="EMBL" id="OIW04601.1"/>
    </source>
</evidence>
<dbReference type="STRING" id="3871.A0A1J7HQC7"/>
<protein>
    <submittedName>
        <fullName evidence="1">Uncharacterized protein</fullName>
    </submittedName>
</protein>
<reference evidence="1 2" key="1">
    <citation type="journal article" date="2017" name="Plant Biotechnol. J.">
        <title>A comprehensive draft genome sequence for lupin (Lupinus angustifolius), an emerging health food: insights into plant-microbe interactions and legume evolution.</title>
        <authorList>
            <person name="Hane J.K."/>
            <person name="Ming Y."/>
            <person name="Kamphuis L.G."/>
            <person name="Nelson M.N."/>
            <person name="Garg G."/>
            <person name="Atkins C.A."/>
            <person name="Bayer P.E."/>
            <person name="Bravo A."/>
            <person name="Bringans S."/>
            <person name="Cannon S."/>
            <person name="Edwards D."/>
            <person name="Foley R."/>
            <person name="Gao L.L."/>
            <person name="Harrison M.J."/>
            <person name="Huang W."/>
            <person name="Hurgobin B."/>
            <person name="Li S."/>
            <person name="Liu C.W."/>
            <person name="McGrath A."/>
            <person name="Morahan G."/>
            <person name="Murray J."/>
            <person name="Weller J."/>
            <person name="Jian J."/>
            <person name="Singh K.B."/>
        </authorList>
    </citation>
    <scope>NUCLEOTIDE SEQUENCE [LARGE SCALE GENOMIC DNA]</scope>
    <source>
        <strain evidence="2">cv. Tanjil</strain>
        <tissue evidence="1">Whole plant</tissue>
    </source>
</reference>
<proteinExistence type="predicted"/>
<accession>A0A1J7HQC7</accession>
<dbReference type="EMBL" id="CM007369">
    <property type="protein sequence ID" value="OIW04601.1"/>
    <property type="molecule type" value="Genomic_DNA"/>
</dbReference>
<keyword evidence="2" id="KW-1185">Reference proteome</keyword>
<dbReference type="Proteomes" id="UP000188354">
    <property type="component" value="Chromosome LG09"/>
</dbReference>
<dbReference type="Gramene" id="OIW04601">
    <property type="protein sequence ID" value="OIW04601"/>
    <property type="gene ID" value="TanjilG_18078"/>
</dbReference>
<evidence type="ECO:0000313" key="2">
    <source>
        <dbReference type="Proteomes" id="UP000188354"/>
    </source>
</evidence>
<name>A0A1J7HQC7_LUPAN</name>
<dbReference type="InterPro" id="IPR046849">
    <property type="entry name" value="E2_motif"/>
</dbReference>
<gene>
    <name evidence="1" type="ORF">TanjilG_18078</name>
</gene>